<reference evidence="9" key="1">
    <citation type="submission" date="2006-08" db="EMBL/GenBank/DDBJ databases">
        <title>Complete sequence of Alkalilimnicola ehrilichei MLHE-1.</title>
        <authorList>
            <person name="Copeland A."/>
            <person name="Lucas S."/>
            <person name="Lapidus A."/>
            <person name="Barry K."/>
            <person name="Detter J.C."/>
            <person name="Glavina del Rio T."/>
            <person name="Hammon N."/>
            <person name="Israni S."/>
            <person name="Dalin E."/>
            <person name="Tice H."/>
            <person name="Pitluck S."/>
            <person name="Sims D."/>
            <person name="Brettin T."/>
            <person name="Bruce D."/>
            <person name="Han C."/>
            <person name="Tapia R."/>
            <person name="Gilna P."/>
            <person name="Schmutz J."/>
            <person name="Larimer F."/>
            <person name="Land M."/>
            <person name="Hauser L."/>
            <person name="Kyrpides N."/>
            <person name="Mikhailova N."/>
            <person name="Oremland R.S."/>
            <person name="Hoeft S.E."/>
            <person name="Switzer-Blum J."/>
            <person name="Kulp T."/>
            <person name="King G."/>
            <person name="Tabita R."/>
            <person name="Witte B."/>
            <person name="Santini J.M."/>
            <person name="Basu P."/>
            <person name="Hollibaugh J.T."/>
            <person name="Xie G."/>
            <person name="Stolz J.F."/>
            <person name="Richardson P."/>
        </authorList>
    </citation>
    <scope>NUCLEOTIDE SEQUENCE [LARGE SCALE GENOMIC DNA]</scope>
    <source>
        <strain evidence="9">ATCC BAA-1101 / DSM 17681 / MLHE-1</strain>
    </source>
</reference>
<organism evidence="8 9">
    <name type="scientific">Alkalilimnicola ehrlichii (strain ATCC BAA-1101 / DSM 17681 / MLHE-1)</name>
    <dbReference type="NCBI Taxonomy" id="187272"/>
    <lineage>
        <taxon>Bacteria</taxon>
        <taxon>Pseudomonadati</taxon>
        <taxon>Pseudomonadota</taxon>
        <taxon>Gammaproteobacteria</taxon>
        <taxon>Chromatiales</taxon>
        <taxon>Ectothiorhodospiraceae</taxon>
        <taxon>Alkalilimnicola</taxon>
    </lineage>
</organism>
<dbReference type="GO" id="GO:0006310">
    <property type="term" value="P:DNA recombination"/>
    <property type="evidence" value="ECO:0007669"/>
    <property type="project" value="UniProtKB-UniRule"/>
</dbReference>
<dbReference type="Proteomes" id="UP000001962">
    <property type="component" value="Chromosome"/>
</dbReference>
<dbReference type="EMBL" id="CP000453">
    <property type="protein sequence ID" value="ABI57750.1"/>
    <property type="molecule type" value="Genomic_DNA"/>
</dbReference>
<keyword evidence="4 6" id="KW-0963">Cytoplasm</keyword>
<comment type="subcellular location">
    <subcellularLocation>
        <location evidence="1 6">Cytoplasm</location>
        <location evidence="1 6">Nucleoid</location>
    </subcellularLocation>
</comment>
<dbReference type="eggNOG" id="COG2974">
    <property type="taxonomic scope" value="Bacteria"/>
</dbReference>
<protein>
    <recommendedName>
        <fullName evidence="3 6">Recombination-associated protein RdgC</fullName>
    </recommendedName>
</protein>
<dbReference type="NCBIfam" id="NF001464">
    <property type="entry name" value="PRK00321.1-5"/>
    <property type="match status" value="1"/>
</dbReference>
<dbReference type="GO" id="GO:0003690">
    <property type="term" value="F:double-stranded DNA binding"/>
    <property type="evidence" value="ECO:0007669"/>
    <property type="project" value="TreeGrafter"/>
</dbReference>
<dbReference type="HAMAP" id="MF_00194">
    <property type="entry name" value="RdgC"/>
    <property type="match status" value="1"/>
</dbReference>
<feature type="region of interest" description="Disordered" evidence="7">
    <location>
        <begin position="308"/>
        <end position="344"/>
    </location>
</feature>
<dbReference type="Pfam" id="PF04381">
    <property type="entry name" value="RdgC"/>
    <property type="match status" value="1"/>
</dbReference>
<keyword evidence="8" id="KW-0269">Exonuclease</keyword>
<dbReference type="GO" id="GO:0043590">
    <property type="term" value="C:bacterial nucleoid"/>
    <property type="evidence" value="ECO:0007669"/>
    <property type="project" value="TreeGrafter"/>
</dbReference>
<feature type="compositionally biased region" description="Basic and acidic residues" evidence="7">
    <location>
        <begin position="314"/>
        <end position="323"/>
    </location>
</feature>
<dbReference type="PANTHER" id="PTHR38103:SF1">
    <property type="entry name" value="RECOMBINATION-ASSOCIATED PROTEIN RDGC"/>
    <property type="match status" value="1"/>
</dbReference>
<evidence type="ECO:0000256" key="2">
    <source>
        <dbReference type="ARBA" id="ARBA00008657"/>
    </source>
</evidence>
<comment type="function">
    <text evidence="6">May be involved in recombination.</text>
</comment>
<gene>
    <name evidence="6" type="primary">rdgC</name>
    <name evidence="8" type="ordered locus">Mlg_2410</name>
</gene>
<keyword evidence="5 6" id="KW-0233">DNA recombination</keyword>
<comment type="similarity">
    <text evidence="2 6">Belongs to the RdgC family.</text>
</comment>
<evidence type="ECO:0000256" key="6">
    <source>
        <dbReference type="HAMAP-Rule" id="MF_00194"/>
    </source>
</evidence>
<keyword evidence="9" id="KW-1185">Reference proteome</keyword>
<evidence type="ECO:0000256" key="3">
    <source>
        <dbReference type="ARBA" id="ARBA00022296"/>
    </source>
</evidence>
<dbReference type="KEGG" id="aeh:Mlg_2410"/>
<dbReference type="HOGENOM" id="CLU_052038_1_1_6"/>
<dbReference type="PANTHER" id="PTHR38103">
    <property type="entry name" value="RECOMBINATION-ASSOCIATED PROTEIN RDGC"/>
    <property type="match status" value="1"/>
</dbReference>
<evidence type="ECO:0000256" key="7">
    <source>
        <dbReference type="SAM" id="MobiDB-lite"/>
    </source>
</evidence>
<keyword evidence="8" id="KW-0378">Hydrolase</keyword>
<name>Q0A5Y7_ALKEH</name>
<evidence type="ECO:0000256" key="5">
    <source>
        <dbReference type="ARBA" id="ARBA00023172"/>
    </source>
</evidence>
<evidence type="ECO:0000313" key="8">
    <source>
        <dbReference type="EMBL" id="ABI57750.1"/>
    </source>
</evidence>
<dbReference type="AlphaFoldDB" id="Q0A5Y7"/>
<keyword evidence="8" id="KW-0540">Nuclease</keyword>
<dbReference type="InterPro" id="IPR007476">
    <property type="entry name" value="RdgC"/>
</dbReference>
<dbReference type="GO" id="GO:0005737">
    <property type="term" value="C:cytoplasm"/>
    <property type="evidence" value="ECO:0007669"/>
    <property type="project" value="UniProtKB-UniRule"/>
</dbReference>
<evidence type="ECO:0000256" key="1">
    <source>
        <dbReference type="ARBA" id="ARBA00004453"/>
    </source>
</evidence>
<sequence length="344" mass="38885">MSRFPFAADAHAMWFKNLTLYKLQSPLRETAEGLQEALAAFAWEPAARFEMQRVGWVPPMGRPDAPLTHSVGNFHLLCLHEESKLLPASVIRDALDEKVGEIEHKESRKVRRREKDQLKEEVILDLLPRAFSRHRRTWGYIDARDGWLVVDTASARAAEDFVEHLREALGTLPVALPETKESPQAVMTRWLAEDDIPGDVELGEEAVLEDPRAEGCEVRVKRQDLVAEEMRAHIQAGKRVRTLALTWGERLSCVLDAGLVVKRLKFLDMVQEQAAEEEAETPEERLDVDFSLMSLELQRFYPRLMELFGGERQGPAEEDRPSSPDEEATLASEDGITGSATPRA</sequence>
<evidence type="ECO:0000313" key="9">
    <source>
        <dbReference type="Proteomes" id="UP000001962"/>
    </source>
</evidence>
<accession>Q0A5Y7</accession>
<dbReference type="GO" id="GO:0000018">
    <property type="term" value="P:regulation of DNA recombination"/>
    <property type="evidence" value="ECO:0007669"/>
    <property type="project" value="TreeGrafter"/>
</dbReference>
<proteinExistence type="inferred from homology"/>
<evidence type="ECO:0000256" key="4">
    <source>
        <dbReference type="ARBA" id="ARBA00022490"/>
    </source>
</evidence>
<dbReference type="GO" id="GO:0004527">
    <property type="term" value="F:exonuclease activity"/>
    <property type="evidence" value="ECO:0007669"/>
    <property type="project" value="UniProtKB-KW"/>
</dbReference>